<protein>
    <submittedName>
        <fullName evidence="2">Uncharacterized protein</fullName>
    </submittedName>
</protein>
<evidence type="ECO:0000256" key="1">
    <source>
        <dbReference type="SAM" id="MobiDB-lite"/>
    </source>
</evidence>
<dbReference type="EMBL" id="JYDR01000108">
    <property type="protein sequence ID" value="KRY68573.1"/>
    <property type="molecule type" value="Genomic_DNA"/>
</dbReference>
<evidence type="ECO:0000313" key="4">
    <source>
        <dbReference type="Proteomes" id="UP000054632"/>
    </source>
</evidence>
<accession>A0A0V1E410</accession>
<proteinExistence type="predicted"/>
<evidence type="ECO:0000313" key="5">
    <source>
        <dbReference type="Proteomes" id="UP000054805"/>
    </source>
</evidence>
<comment type="caution">
    <text evidence="2">The sequence shown here is derived from an EMBL/GenBank/DDBJ whole genome shotgun (WGS) entry which is preliminary data.</text>
</comment>
<evidence type="ECO:0000313" key="3">
    <source>
        <dbReference type="EMBL" id="KRZ27410.1"/>
    </source>
</evidence>
<dbReference type="EMBL" id="JYDS01000071">
    <property type="protein sequence ID" value="KRZ27410.1"/>
    <property type="molecule type" value="Genomic_DNA"/>
</dbReference>
<dbReference type="Proteomes" id="UP000054805">
    <property type="component" value="Unassembled WGS sequence"/>
</dbReference>
<keyword evidence="5" id="KW-1185">Reference proteome</keyword>
<feature type="region of interest" description="Disordered" evidence="1">
    <location>
        <begin position="87"/>
        <end position="111"/>
    </location>
</feature>
<reference evidence="4 5" key="1">
    <citation type="submission" date="2015-01" db="EMBL/GenBank/DDBJ databases">
        <title>Evolution of Trichinella species and genotypes.</title>
        <authorList>
            <person name="Korhonen P.K."/>
            <person name="Edoardo P."/>
            <person name="Giuseppe L.R."/>
            <person name="Gasser R.B."/>
        </authorList>
    </citation>
    <scope>NUCLEOTIDE SEQUENCE [LARGE SCALE GENOMIC DNA]</scope>
    <source>
        <strain evidence="2">ISS13</strain>
        <strain evidence="3">ISS588</strain>
    </source>
</reference>
<dbReference type="AlphaFoldDB" id="A0A0V1E410"/>
<name>A0A0V1E410_TRIPS</name>
<sequence length="145" mass="16665">MSNGKNGNEKHPISAKFHWPNRQKRPSLVHQPTHAKSKLTLKTPKQLSHRRVVVEHQHCWHCSICSPSQSSSPPFLQVPLWDKLIHNPPPAPEERLVSAEPAPATTHRRHRLPARSCNRTTSTKKIKDTVSVHCYFAKQKFQNRD</sequence>
<gene>
    <name evidence="2" type="ORF">T4A_3678</name>
    <name evidence="3" type="ORF">T4B_12191</name>
</gene>
<dbReference type="Proteomes" id="UP000054632">
    <property type="component" value="Unassembled WGS sequence"/>
</dbReference>
<organism evidence="2 4">
    <name type="scientific">Trichinella pseudospiralis</name>
    <name type="common">Parasitic roundworm</name>
    <dbReference type="NCBI Taxonomy" id="6337"/>
    <lineage>
        <taxon>Eukaryota</taxon>
        <taxon>Metazoa</taxon>
        <taxon>Ecdysozoa</taxon>
        <taxon>Nematoda</taxon>
        <taxon>Enoplea</taxon>
        <taxon>Dorylaimia</taxon>
        <taxon>Trichinellida</taxon>
        <taxon>Trichinellidae</taxon>
        <taxon>Trichinella</taxon>
    </lineage>
</organism>
<evidence type="ECO:0000313" key="2">
    <source>
        <dbReference type="EMBL" id="KRY68573.1"/>
    </source>
</evidence>